<dbReference type="Proteomes" id="UP000743370">
    <property type="component" value="Unassembled WGS sequence"/>
</dbReference>
<dbReference type="PANTHER" id="PTHR11538:SF26">
    <property type="entry name" value="FERREDOXIN-FOLD ANTICODON-BINDING DOMAIN-CONTAINING PROTEIN 1"/>
    <property type="match status" value="1"/>
</dbReference>
<feature type="region of interest" description="Disordered" evidence="1">
    <location>
        <begin position="507"/>
        <end position="530"/>
    </location>
</feature>
<feature type="compositionally biased region" description="Basic and acidic residues" evidence="1">
    <location>
        <begin position="508"/>
        <end position="520"/>
    </location>
</feature>
<dbReference type="FunFam" id="3.40.50.150:FF:000440">
    <property type="entry name" value="Os09g0479300 protein"/>
    <property type="match status" value="1"/>
</dbReference>
<comment type="caution">
    <text evidence="3">The sequence shown here is derived from an EMBL/GenBank/DDBJ whole genome shotgun (WGS) entry which is preliminary data.</text>
</comment>
<dbReference type="AlphaFoldDB" id="A0A8T0K575"/>
<dbReference type="PANTHER" id="PTHR11538">
    <property type="entry name" value="PHENYLALANYL-TRNA SYNTHETASE"/>
    <property type="match status" value="1"/>
</dbReference>
<name>A0A8T0K575_PHAAN</name>
<dbReference type="Pfam" id="PF10354">
    <property type="entry name" value="BMT5-like"/>
    <property type="match status" value="1"/>
</dbReference>
<dbReference type="InterPro" id="IPR019446">
    <property type="entry name" value="BMT5-like"/>
</dbReference>
<dbReference type="GO" id="GO:0005737">
    <property type="term" value="C:cytoplasm"/>
    <property type="evidence" value="ECO:0007669"/>
    <property type="project" value="TreeGrafter"/>
</dbReference>
<proteinExistence type="predicted"/>
<evidence type="ECO:0000256" key="1">
    <source>
        <dbReference type="SAM" id="MobiDB-lite"/>
    </source>
</evidence>
<sequence>MKKSKKQWQTIQEDEEDNAKWVNHYSSNHQILLVGEGDFSFSLSLAKSFGSAANIVASSLNSYDNVTKMYKKAKSNLEELHKLGAFLLHGVDATKMKLHPDLKMRRFDRVIFNFPHAGFHGREDSSSLIKIAGLMHKALVHGFFNNASRMLRANGEIHISHKTTKPFNYWNIENLAAQCFLTLVECADFNRKDYPGYNNKRGDGYRCDEPFPLGKCCTYKFVYIPEGKRKRMKRKRMRVSRHKRNLRIQEIEYAVEQLPTSAHLNYYPTKSHFLKMKEETSFTGVHLSNMTKVYGRGAPPGGYSSSLCMSLGPPRTFQLWPASANVRYSMTDHIRRRETVPEPLYTRRTLQPMEPEPTSAYIRHSLTDNIRTMETVPEPLYTRRTLQPMEERQSLQTWPASANVTYYLSDNIRRMETVPEPLYARRTWQPMEPLQSLQPGPRSANITYSLKDHIRTLETVPEPLYTGRTVQPMQQLQSLLRGPTSTDVKFSLTDDDRTMEAMGVSPDARNEGYRVNGDRSHGRRIHTSPLSHGDRNEGYCEVYGRCSNDCRRRNDNGSCLDGVSCDFERFIAEVPGRSVQSELHRIHTTKTTNAITLLLLLFPYEQGLLTETKSKRKTQALVAMAKEKQQQQEEDYHKMLRSYLGLSFSMFLTTLANNSVPAL</sequence>
<dbReference type="InterPro" id="IPR029063">
    <property type="entry name" value="SAM-dependent_MTases_sf"/>
</dbReference>
<dbReference type="EMBL" id="JABFOF010000006">
    <property type="protein sequence ID" value="KAG2394814.1"/>
    <property type="molecule type" value="Genomic_DNA"/>
</dbReference>
<reference evidence="3 4" key="1">
    <citation type="submission" date="2020-05" db="EMBL/GenBank/DDBJ databases">
        <title>Vigna angularis (adzuki bean) Var. LongXiaoDou No. 4 denovo assembly.</title>
        <authorList>
            <person name="Xiang H."/>
        </authorList>
    </citation>
    <scope>NUCLEOTIDE SEQUENCE [LARGE SCALE GENOMIC DNA]</scope>
    <source>
        <tissue evidence="3">Leaf</tissue>
    </source>
</reference>
<organism evidence="3 4">
    <name type="scientific">Phaseolus angularis</name>
    <name type="common">Azuki bean</name>
    <name type="synonym">Vigna angularis</name>
    <dbReference type="NCBI Taxonomy" id="3914"/>
    <lineage>
        <taxon>Eukaryota</taxon>
        <taxon>Viridiplantae</taxon>
        <taxon>Streptophyta</taxon>
        <taxon>Embryophyta</taxon>
        <taxon>Tracheophyta</taxon>
        <taxon>Spermatophyta</taxon>
        <taxon>Magnoliopsida</taxon>
        <taxon>eudicotyledons</taxon>
        <taxon>Gunneridae</taxon>
        <taxon>Pentapetalae</taxon>
        <taxon>rosids</taxon>
        <taxon>fabids</taxon>
        <taxon>Fabales</taxon>
        <taxon>Fabaceae</taxon>
        <taxon>Papilionoideae</taxon>
        <taxon>50 kb inversion clade</taxon>
        <taxon>NPAAA clade</taxon>
        <taxon>indigoferoid/millettioid clade</taxon>
        <taxon>Phaseoleae</taxon>
        <taxon>Vigna</taxon>
    </lineage>
</organism>
<evidence type="ECO:0000313" key="3">
    <source>
        <dbReference type="EMBL" id="KAG2394814.1"/>
    </source>
</evidence>
<gene>
    <name evidence="3" type="ORF">HKW66_Vig0078110</name>
</gene>
<accession>A0A8T0K575</accession>
<dbReference type="SUPFAM" id="SSF53335">
    <property type="entry name" value="S-adenosyl-L-methionine-dependent methyltransferases"/>
    <property type="match status" value="1"/>
</dbReference>
<dbReference type="GO" id="GO:0070475">
    <property type="term" value="P:rRNA base methylation"/>
    <property type="evidence" value="ECO:0007669"/>
    <property type="project" value="InterPro"/>
</dbReference>
<feature type="domain" description="25S rRNA (uridine-N(3))-methyltransferase BMT5-like" evidence="2">
    <location>
        <begin position="32"/>
        <end position="201"/>
    </location>
</feature>
<protein>
    <submittedName>
        <fullName evidence="3">Heavy metal-associated isoprenylated plant protein</fullName>
    </submittedName>
</protein>
<evidence type="ECO:0000259" key="2">
    <source>
        <dbReference type="Pfam" id="PF10354"/>
    </source>
</evidence>
<dbReference type="GO" id="GO:0070042">
    <property type="term" value="F:rRNA (uridine-N3-)-methyltransferase activity"/>
    <property type="evidence" value="ECO:0007669"/>
    <property type="project" value="InterPro"/>
</dbReference>
<dbReference type="Gene3D" id="3.40.50.150">
    <property type="entry name" value="Vaccinia Virus protein VP39"/>
    <property type="match status" value="1"/>
</dbReference>
<evidence type="ECO:0000313" key="4">
    <source>
        <dbReference type="Proteomes" id="UP000743370"/>
    </source>
</evidence>